<evidence type="ECO:0000313" key="3">
    <source>
        <dbReference type="Proteomes" id="UP000238479"/>
    </source>
</evidence>
<feature type="transmembrane region" description="Helical" evidence="1">
    <location>
        <begin position="12"/>
        <end position="32"/>
    </location>
</feature>
<accession>A0A2P6PL57</accession>
<protein>
    <submittedName>
        <fullName evidence="2">Uncharacterized protein</fullName>
    </submittedName>
</protein>
<feature type="transmembrane region" description="Helical" evidence="1">
    <location>
        <begin position="44"/>
        <end position="62"/>
    </location>
</feature>
<reference evidence="2 3" key="1">
    <citation type="journal article" date="2018" name="Nat. Genet.">
        <title>The Rosa genome provides new insights in the design of modern roses.</title>
        <authorList>
            <person name="Bendahmane M."/>
        </authorList>
    </citation>
    <scope>NUCLEOTIDE SEQUENCE [LARGE SCALE GENOMIC DNA]</scope>
    <source>
        <strain evidence="3">cv. Old Blush</strain>
    </source>
</reference>
<dbReference type="Gramene" id="PRQ22667">
    <property type="protein sequence ID" value="PRQ22667"/>
    <property type="gene ID" value="RchiOBHm_Chr6g0252811"/>
</dbReference>
<proteinExistence type="predicted"/>
<dbReference type="AlphaFoldDB" id="A0A2P6PL57"/>
<comment type="caution">
    <text evidence="2">The sequence shown here is derived from an EMBL/GenBank/DDBJ whole genome shotgun (WGS) entry which is preliminary data.</text>
</comment>
<dbReference type="EMBL" id="PDCK01000044">
    <property type="protein sequence ID" value="PRQ22667.1"/>
    <property type="molecule type" value="Genomic_DNA"/>
</dbReference>
<keyword evidence="1" id="KW-0472">Membrane</keyword>
<name>A0A2P6PL57_ROSCH</name>
<evidence type="ECO:0000313" key="2">
    <source>
        <dbReference type="EMBL" id="PRQ22667.1"/>
    </source>
</evidence>
<keyword evidence="3" id="KW-1185">Reference proteome</keyword>
<keyword evidence="1" id="KW-1133">Transmembrane helix</keyword>
<organism evidence="2 3">
    <name type="scientific">Rosa chinensis</name>
    <name type="common">China rose</name>
    <dbReference type="NCBI Taxonomy" id="74649"/>
    <lineage>
        <taxon>Eukaryota</taxon>
        <taxon>Viridiplantae</taxon>
        <taxon>Streptophyta</taxon>
        <taxon>Embryophyta</taxon>
        <taxon>Tracheophyta</taxon>
        <taxon>Spermatophyta</taxon>
        <taxon>Magnoliopsida</taxon>
        <taxon>eudicotyledons</taxon>
        <taxon>Gunneridae</taxon>
        <taxon>Pentapetalae</taxon>
        <taxon>rosids</taxon>
        <taxon>fabids</taxon>
        <taxon>Rosales</taxon>
        <taxon>Rosaceae</taxon>
        <taxon>Rosoideae</taxon>
        <taxon>Rosoideae incertae sedis</taxon>
        <taxon>Rosa</taxon>
    </lineage>
</organism>
<sequence length="65" mass="7082">MQFGLIDQEGGMALLLLICEGLSGLVSTIWDLQEMRFAAVFEDVSFLALTVVLAALSCFIATRRS</sequence>
<gene>
    <name evidence="2" type="ORF">RchiOBHm_Chr6g0252811</name>
</gene>
<evidence type="ECO:0000256" key="1">
    <source>
        <dbReference type="SAM" id="Phobius"/>
    </source>
</evidence>
<keyword evidence="1" id="KW-0812">Transmembrane</keyword>
<dbReference type="Proteomes" id="UP000238479">
    <property type="component" value="Chromosome 6"/>
</dbReference>
<dbReference type="OMA" id="CVSTLWD"/>